<evidence type="ECO:0000256" key="2">
    <source>
        <dbReference type="ARBA" id="ARBA00004556"/>
    </source>
</evidence>
<dbReference type="InterPro" id="IPR023394">
    <property type="entry name" value="Sec7_C_sf"/>
</dbReference>
<keyword evidence="7" id="KW-0344">Guanine-nucleotide releasing factor</keyword>
<dbReference type="InterPro" id="IPR000904">
    <property type="entry name" value="Sec7_dom"/>
</dbReference>
<name>A0AAV4H1Q2_9GAST</name>
<sequence length="1871" mass="208731">MFLTRALEKIVSDKEIKKAYHSQLKKACEGALDELKNENKKTVEVTTSNESSSSALPQPKQAGFVEADKYFLPFELACQSKCPRIVNIALDCLQKLIAYGHLTGNTPDTTTPGKRLIDRIVETICGCFNGPQTDEGVQLQIIKALLTVVTSTTCEIHEGTVLQTVRTCYNIYLASKNMVNRLTAKATLTQMLNVIFSRMESQACSTSHRGAVTANPRCLLPIEVQYVASESSKSKLPQPPANRSAAEEEKLKEEGKNVKKSAVVENGLDSEAQTYKANGSNSSEPSSAQEGLGKEEEPAAVKPQDLESQGESAEEIVSGIVSDIVTAASKGEDTDKAASSAEGNQNESAADENSSTVAAVVANGSDHSNSAPPPPVMSNSTEAVALAVEGEGVEVGEGGEQFHGAFSHILQKDAFLVFRSLCKLSMKPLGDGPPDPKSHELRSKILSLELLLSILQNAGPVFRTNAMFINAIKQYLCVALSKNGVSSVPEVFELSLTIFITLLASFKQHLKMQIEVFFKEIFLYILESPSSSFEHKWMVIQALTRICADAQSVVDIYLNYDCDLALANIFERLTNDLSKIAQGRHAVELGAAPNQEKSMRIKGLECLVSILKCMVEWSKDLYINPHSQSNLGQDSKPYTETDNDSGSGTMTSYGSTNSLSSNSSAPTIGSAVTGVPQVPTDNPEQFEVLKQQKEVMEVGIELFNKKPLKGIQYLQEQQMLGKLPEDIAEFFHNEERLDRMVVGDFLGENEKLHKEVMYAYIDQMNFVDMDIVSALRKFLAGFRLPGESQKIDRLMEKFASRYYECNQQLEIFASADTAYVLAFSVIMLTTDLHNPQVKANHKMTKEQYIRMNRGINDSKDLPADYLSAIYDEISGKEIKMKASSGGMKVSTSAKDITSDKQRKLVYNLEMEHMAQTAKALMESVSHLQASFTSATHQEHVRPMFKLAWTPFLAAFSVGLQDCDDTEIAQFCLDGIRCAIRIACIFHMELERDAYVQALARFTLLTCATPITEMKTKNIDTIKTLISVAHTDGNYLGKSWLEILRCISQLELAQLIGTGVKTKYIASGVPHSSNPVEAHDPEVIVKGNMGSMDRQRLATFQETVGETSSQSVVVAVDRIFTGSVKLDGDAIVEFTRALCQVSMDELASMSHPRMFSLQKIVEISYYNMGRIRLQWSRIWHYLCEHFNKVGCNPNEDIAFFAVDSLRQLSMKFIEKGEFANFRFQKDFLRPFEHIMKRNKSPAIRDMVVRCVAQMVNSQAANIKSGWKNIFSVFHLAASDHDEGIVDLSFQTTGKIISTVFEKHFAAIIDSFQDAVKCLSEFACNAMFPDTSMEAIRLIRNCAKYVAEKPNMFREHAGEEINVPEEDRVWVKGWFPVLFELSCVINRCKLDVRTRGLTVMFEIMKTYGENYQTHWWRDLFKIVFRIFDVMKLPEQQSEKAEWMTTTCNHALYAIVDVFSQYYTQLAPLLLSDLYHMLQWCVAQDNEQLARSGTNCLENLVISNGNKFSADAWDQTCACMLDIFNSTIPHKLLTWQPESQPEVTSPVKQEGTPHTDVHDEFPSELGNSTSPTHPAPPVSGVASGRLGRADSVTSVQSTVSQDPDSHHTPHGGQRPQGIIRKSASDAQLFQGLLIRCVVQLELIQTIDNIVFFPATSRREDAENLAVAQGSDVDTLSESSYPGDHSSGGTSGVEDQGMYQHLTCAQLLMFVDCLMQSHRFAKSFNSNHEQRNLLWKAGFKGKAKPNLLKQETQSLACLFRILFRLYDDPERKESWPEVEEKLLGVCQEALEYFLGLQSESHREAWASLLLLLLIRMLRMSDQRFKIHASAYYHLLCEAIMFPLKPEIVSTLRKFFLRLGPVFSIVQPKSSPSPPT</sequence>
<dbReference type="GO" id="GO:0032012">
    <property type="term" value="P:regulation of ARF protein signal transduction"/>
    <property type="evidence" value="ECO:0007669"/>
    <property type="project" value="InterPro"/>
</dbReference>
<reference evidence="13 14" key="1">
    <citation type="journal article" date="2021" name="Elife">
        <title>Chloroplast acquisition without the gene transfer in kleptoplastic sea slugs, Plakobranchus ocellatus.</title>
        <authorList>
            <person name="Maeda T."/>
            <person name="Takahashi S."/>
            <person name="Yoshida T."/>
            <person name="Shimamura S."/>
            <person name="Takaki Y."/>
            <person name="Nagai Y."/>
            <person name="Toyoda A."/>
            <person name="Suzuki Y."/>
            <person name="Arimoto A."/>
            <person name="Ishii H."/>
            <person name="Satoh N."/>
            <person name="Nishiyama T."/>
            <person name="Hasebe M."/>
            <person name="Maruyama T."/>
            <person name="Minagawa J."/>
            <person name="Obokata J."/>
            <person name="Shigenobu S."/>
        </authorList>
    </citation>
    <scope>NUCLEOTIDE SEQUENCE [LARGE SCALE GENOMIC DNA]</scope>
</reference>
<keyword evidence="4" id="KW-0813">Transport</keyword>
<dbReference type="GO" id="GO:0015031">
    <property type="term" value="P:protein transport"/>
    <property type="evidence" value="ECO:0007669"/>
    <property type="project" value="UniProtKB-KW"/>
</dbReference>
<evidence type="ECO:0000259" key="12">
    <source>
        <dbReference type="PROSITE" id="PS50190"/>
    </source>
</evidence>
<keyword evidence="9" id="KW-0333">Golgi apparatus</keyword>
<dbReference type="Pfam" id="PF12783">
    <property type="entry name" value="Sec7-like_HUS"/>
    <property type="match status" value="1"/>
</dbReference>
<evidence type="ECO:0000256" key="11">
    <source>
        <dbReference type="SAM" id="MobiDB-lite"/>
    </source>
</evidence>
<evidence type="ECO:0000256" key="9">
    <source>
        <dbReference type="ARBA" id="ARBA00023034"/>
    </source>
</evidence>
<dbReference type="Proteomes" id="UP000762676">
    <property type="component" value="Unassembled WGS sequence"/>
</dbReference>
<feature type="region of interest" description="Disordered" evidence="11">
    <location>
        <begin position="230"/>
        <end position="314"/>
    </location>
</feature>
<dbReference type="Pfam" id="PF20252">
    <property type="entry name" value="BIG2_C"/>
    <property type="match status" value="1"/>
</dbReference>
<feature type="compositionally biased region" description="Basic and acidic residues" evidence="11">
    <location>
        <begin position="245"/>
        <end position="257"/>
    </location>
</feature>
<dbReference type="InterPro" id="IPR032691">
    <property type="entry name" value="Mon2/Sec7/BIG1-like_HUS"/>
</dbReference>
<comment type="caution">
    <text evidence="13">The sequence shown here is derived from an EMBL/GenBank/DDBJ whole genome shotgun (WGS) entry which is preliminary data.</text>
</comment>
<feature type="region of interest" description="Disordered" evidence="11">
    <location>
        <begin position="331"/>
        <end position="354"/>
    </location>
</feature>
<dbReference type="InterPro" id="IPR015403">
    <property type="entry name" value="Mon2/Sec7/BIG1-like_HDS"/>
</dbReference>
<dbReference type="EMBL" id="BMAT01005376">
    <property type="protein sequence ID" value="GFR92093.1"/>
    <property type="molecule type" value="Genomic_DNA"/>
</dbReference>
<comment type="subcellular location">
    <subcellularLocation>
        <location evidence="2">Cytoplasm</location>
        <location evidence="2">Perinuclear region</location>
    </subcellularLocation>
    <subcellularLocation>
        <location evidence="3">Golgi apparatus</location>
        <location evidence="3">trans-Golgi network</location>
    </subcellularLocation>
    <subcellularLocation>
        <location evidence="1">Membrane</location>
    </subcellularLocation>
</comment>
<feature type="compositionally biased region" description="Polar residues" evidence="11">
    <location>
        <begin position="341"/>
        <end position="354"/>
    </location>
</feature>
<evidence type="ECO:0000256" key="6">
    <source>
        <dbReference type="ARBA" id="ARBA00022553"/>
    </source>
</evidence>
<dbReference type="Gene3D" id="1.10.1000.11">
    <property type="entry name" value="Arf Nucleotide-binding Site Opener,domain 2"/>
    <property type="match status" value="1"/>
</dbReference>
<feature type="compositionally biased region" description="Low complexity" evidence="11">
    <location>
        <begin position="1588"/>
        <end position="1598"/>
    </location>
</feature>
<dbReference type="PANTHER" id="PTHR10663">
    <property type="entry name" value="GUANYL-NUCLEOTIDE EXCHANGE FACTOR"/>
    <property type="match status" value="1"/>
</dbReference>
<feature type="compositionally biased region" description="Polar residues" evidence="11">
    <location>
        <begin position="1534"/>
        <end position="1544"/>
    </location>
</feature>
<dbReference type="SUPFAM" id="SSF48371">
    <property type="entry name" value="ARM repeat"/>
    <property type="match status" value="1"/>
</dbReference>
<keyword evidence="14" id="KW-1185">Reference proteome</keyword>
<evidence type="ECO:0000256" key="5">
    <source>
        <dbReference type="ARBA" id="ARBA00022490"/>
    </source>
</evidence>
<evidence type="ECO:0000256" key="7">
    <source>
        <dbReference type="ARBA" id="ARBA00022658"/>
    </source>
</evidence>
<evidence type="ECO:0000256" key="1">
    <source>
        <dbReference type="ARBA" id="ARBA00004370"/>
    </source>
</evidence>
<dbReference type="FunFam" id="1.10.220.20:FF:000002">
    <property type="entry name" value="Brefeldin A-inhibited guanine nucleotide-exchange protein 1"/>
    <property type="match status" value="1"/>
</dbReference>
<dbReference type="PANTHER" id="PTHR10663:SF375">
    <property type="entry name" value="LD29171P"/>
    <property type="match status" value="1"/>
</dbReference>
<feature type="compositionally biased region" description="Polar residues" evidence="11">
    <location>
        <begin position="271"/>
        <end position="289"/>
    </location>
</feature>
<dbReference type="CDD" id="cd00171">
    <property type="entry name" value="Sec7"/>
    <property type="match status" value="1"/>
</dbReference>
<organism evidence="13 14">
    <name type="scientific">Elysia marginata</name>
    <dbReference type="NCBI Taxonomy" id="1093978"/>
    <lineage>
        <taxon>Eukaryota</taxon>
        <taxon>Metazoa</taxon>
        <taxon>Spiralia</taxon>
        <taxon>Lophotrochozoa</taxon>
        <taxon>Mollusca</taxon>
        <taxon>Gastropoda</taxon>
        <taxon>Heterobranchia</taxon>
        <taxon>Euthyneura</taxon>
        <taxon>Panpulmonata</taxon>
        <taxon>Sacoglossa</taxon>
        <taxon>Placobranchoidea</taxon>
        <taxon>Plakobranchidae</taxon>
        <taxon>Elysia</taxon>
    </lineage>
</organism>
<evidence type="ECO:0000313" key="13">
    <source>
        <dbReference type="EMBL" id="GFR92093.1"/>
    </source>
</evidence>
<dbReference type="InterPro" id="IPR035999">
    <property type="entry name" value="Sec7_dom_sf"/>
</dbReference>
<dbReference type="InterPro" id="IPR032629">
    <property type="entry name" value="DCB_dom"/>
</dbReference>
<dbReference type="PROSITE" id="PS50190">
    <property type="entry name" value="SEC7"/>
    <property type="match status" value="1"/>
</dbReference>
<dbReference type="GO" id="GO:0005085">
    <property type="term" value="F:guanyl-nucleotide exchange factor activity"/>
    <property type="evidence" value="ECO:0007669"/>
    <property type="project" value="UniProtKB-KW"/>
</dbReference>
<evidence type="ECO:0000256" key="10">
    <source>
        <dbReference type="ARBA" id="ARBA00023136"/>
    </source>
</evidence>
<keyword evidence="5" id="KW-0963">Cytoplasm</keyword>
<dbReference type="FunFam" id="1.25.10.10:FF:000143">
    <property type="entry name" value="ADP-ribosylation factor guanine nucleotide-exchange factor 2 (brefeldin A-inhibited)"/>
    <property type="match status" value="1"/>
</dbReference>
<accession>A0AAV4H1Q2</accession>
<dbReference type="GO" id="GO:0048471">
    <property type="term" value="C:perinuclear region of cytoplasm"/>
    <property type="evidence" value="ECO:0007669"/>
    <property type="project" value="UniProtKB-SubCell"/>
</dbReference>
<dbReference type="Pfam" id="PF01369">
    <property type="entry name" value="Sec7"/>
    <property type="match status" value="1"/>
</dbReference>
<feature type="domain" description="SEC7" evidence="12">
    <location>
        <begin position="685"/>
        <end position="876"/>
    </location>
</feature>
<evidence type="ECO:0000256" key="8">
    <source>
        <dbReference type="ARBA" id="ARBA00022927"/>
    </source>
</evidence>
<dbReference type="Pfam" id="PF09324">
    <property type="entry name" value="Sec7-like_HDS"/>
    <property type="match status" value="1"/>
</dbReference>
<keyword evidence="6" id="KW-0597">Phosphoprotein</keyword>
<dbReference type="InterPro" id="IPR016024">
    <property type="entry name" value="ARM-type_fold"/>
</dbReference>
<feature type="region of interest" description="Disordered" evidence="11">
    <location>
        <begin position="1661"/>
        <end position="1688"/>
    </location>
</feature>
<dbReference type="GO" id="GO:0005794">
    <property type="term" value="C:Golgi apparatus"/>
    <property type="evidence" value="ECO:0007669"/>
    <property type="project" value="UniProtKB-SubCell"/>
</dbReference>
<keyword evidence="10" id="KW-0472">Membrane</keyword>
<feature type="compositionally biased region" description="Basic and acidic residues" evidence="11">
    <location>
        <begin position="1548"/>
        <end position="1558"/>
    </location>
</feature>
<dbReference type="FunFam" id="1.10.1000.11:FF:000003">
    <property type="entry name" value="Brefeldin A-inhibited guanine nucleotide-exchange protein 1"/>
    <property type="match status" value="1"/>
</dbReference>
<evidence type="ECO:0000256" key="4">
    <source>
        <dbReference type="ARBA" id="ARBA00022448"/>
    </source>
</evidence>
<feature type="compositionally biased region" description="Low complexity" evidence="11">
    <location>
        <begin position="645"/>
        <end position="664"/>
    </location>
</feature>
<feature type="compositionally biased region" description="Polar residues" evidence="11">
    <location>
        <begin position="628"/>
        <end position="640"/>
    </location>
</feature>
<dbReference type="Gene3D" id="1.10.220.20">
    <property type="match status" value="1"/>
</dbReference>
<dbReference type="InterPro" id="IPR011989">
    <property type="entry name" value="ARM-like"/>
</dbReference>
<dbReference type="SMART" id="SM00222">
    <property type="entry name" value="Sec7"/>
    <property type="match status" value="1"/>
</dbReference>
<dbReference type="Gene3D" id="1.25.10.10">
    <property type="entry name" value="Leucine-rich Repeat Variant"/>
    <property type="match status" value="1"/>
</dbReference>
<evidence type="ECO:0000313" key="14">
    <source>
        <dbReference type="Proteomes" id="UP000762676"/>
    </source>
</evidence>
<gene>
    <name evidence="13" type="ORF">ElyMa_002609300</name>
</gene>
<dbReference type="SUPFAM" id="SSF48425">
    <property type="entry name" value="Sec7 domain"/>
    <property type="match status" value="1"/>
</dbReference>
<dbReference type="GO" id="GO:0016020">
    <property type="term" value="C:membrane"/>
    <property type="evidence" value="ECO:0007669"/>
    <property type="project" value="UniProtKB-SubCell"/>
</dbReference>
<feature type="region of interest" description="Disordered" evidence="11">
    <location>
        <begin position="1534"/>
        <end position="1614"/>
    </location>
</feature>
<protein>
    <submittedName>
        <fullName evidence="13">Brefeldin A-inhibited guanine nucleotide-exchange protein 1</fullName>
    </submittedName>
</protein>
<proteinExistence type="predicted"/>
<keyword evidence="8" id="KW-0653">Protein transport</keyword>
<dbReference type="InterPro" id="IPR046455">
    <property type="entry name" value="Sec7/BIG1-like_C"/>
</dbReference>
<evidence type="ECO:0000256" key="3">
    <source>
        <dbReference type="ARBA" id="ARBA00004601"/>
    </source>
</evidence>
<dbReference type="Pfam" id="PF16213">
    <property type="entry name" value="DCB"/>
    <property type="match status" value="1"/>
</dbReference>
<feature type="region of interest" description="Disordered" evidence="11">
    <location>
        <begin position="628"/>
        <end position="681"/>
    </location>
</feature>